<organism evidence="2 3">
    <name type="scientific">Modicisalibacter ilicicola DSM 19980</name>
    <dbReference type="NCBI Taxonomy" id="1121942"/>
    <lineage>
        <taxon>Bacteria</taxon>
        <taxon>Pseudomonadati</taxon>
        <taxon>Pseudomonadota</taxon>
        <taxon>Gammaproteobacteria</taxon>
        <taxon>Oceanospirillales</taxon>
        <taxon>Halomonadaceae</taxon>
        <taxon>Modicisalibacter</taxon>
    </lineage>
</organism>
<accession>A0A1M5BFP3</accession>
<keyword evidence="3" id="KW-1185">Reference proteome</keyword>
<name>A0A1M5BFP3_9GAMM</name>
<protein>
    <recommendedName>
        <fullName evidence="1">DUF6314 domain-containing protein</fullName>
    </recommendedName>
</protein>
<evidence type="ECO:0000313" key="2">
    <source>
        <dbReference type="EMBL" id="SHF41258.1"/>
    </source>
</evidence>
<feature type="domain" description="DUF6314" evidence="1">
    <location>
        <begin position="38"/>
        <end position="167"/>
    </location>
</feature>
<dbReference type="STRING" id="1121942.SAMN02745148_02559"/>
<gene>
    <name evidence="2" type="ORF">SAMN02745148_02559</name>
</gene>
<dbReference type="Proteomes" id="UP000184346">
    <property type="component" value="Unassembled WGS sequence"/>
</dbReference>
<evidence type="ECO:0000313" key="3">
    <source>
        <dbReference type="Proteomes" id="UP000184346"/>
    </source>
</evidence>
<dbReference type="InterPro" id="IPR045632">
    <property type="entry name" value="DUF6314"/>
</dbReference>
<dbReference type="Pfam" id="PF19834">
    <property type="entry name" value="DUF6314"/>
    <property type="match status" value="1"/>
</dbReference>
<dbReference type="EMBL" id="FQUJ01000011">
    <property type="protein sequence ID" value="SHF41258.1"/>
    <property type="molecule type" value="Genomic_DNA"/>
</dbReference>
<reference evidence="2 3" key="1">
    <citation type="submission" date="2016-11" db="EMBL/GenBank/DDBJ databases">
        <authorList>
            <person name="Jaros S."/>
            <person name="Januszkiewicz K."/>
            <person name="Wedrychowicz H."/>
        </authorList>
    </citation>
    <scope>NUCLEOTIDE SEQUENCE [LARGE SCALE GENOMIC DNA]</scope>
    <source>
        <strain evidence="2 3">DSM 19980</strain>
    </source>
</reference>
<proteinExistence type="predicted"/>
<dbReference type="AlphaFoldDB" id="A0A1M5BFP3"/>
<evidence type="ECO:0000259" key="1">
    <source>
        <dbReference type="Pfam" id="PF19834"/>
    </source>
</evidence>
<sequence>MNVEATARILQLTACLSSISCVTFRSRSGAGSRCGWSGKGQGRVEARCHEDGSLTFTETGHFQQDALPEPSGISSARPLPFHNVFRWRSHAEHVALSHERRGVDAAVWLFDLVVAEDERDADFVSREAHLCGDDRYRATLTFTEDGFDLEWTIHGPRKDEHLHYRYR</sequence>